<dbReference type="SUPFAM" id="SSF57701">
    <property type="entry name" value="Zn2/Cys6 DNA-binding domain"/>
    <property type="match status" value="1"/>
</dbReference>
<evidence type="ECO:0000256" key="5">
    <source>
        <dbReference type="ARBA" id="ARBA00023125"/>
    </source>
</evidence>
<dbReference type="AlphaFoldDB" id="A0A165UWK2"/>
<dbReference type="InterPro" id="IPR001138">
    <property type="entry name" value="Zn2Cys6_DnaBD"/>
</dbReference>
<gene>
    <name evidence="10" type="ORF">NEOLEDRAFT_1239318</name>
</gene>
<dbReference type="GO" id="GO:0006351">
    <property type="term" value="P:DNA-templated transcription"/>
    <property type="evidence" value="ECO:0007669"/>
    <property type="project" value="InterPro"/>
</dbReference>
<dbReference type="STRING" id="1314782.A0A165UWK2"/>
<sequence length="807" mass="90365">MKPNGKPRGSYARRACNHCRQRKSRCDGQEPICGPCQLTGHECTWGPESAKKPNTRQYVEMLKNRIKVLEINLKAAEEQLAQYRQKDSPQAAESPSGAFASGSPSEDAPDPDPEERSESPTSDSELDQLCGATQQLVLQDNDLQVFGPTSVYRLSPNVPAPQRSPKIADRYRFDYGRILDDRWRRYLPSEVPLDRADHDFLLDLCFKFFTSWCMRVVPELFLRDMYIFLSVSETEPPPKTPHYSPMLHNALLALSLAFSDKPHLKDVNTRRMFANQAKTDIEKECERPSISVVHALSLIGSFHSTQGEQTLGYMYFGMSSRMSQALGLCVDCSPWVKCGLISDDDMLARNWAYWTTFSQDVCWSLHVGREFCVQEPSDKTKIPVPFVDSEFDQIQYLCPEPFKVPAQPSLLSSTFAASCDLLKIARRIMDIVNGLSVRTRYETQLKLISEIDLQLNAWKDALPKELDLTHSNRITALPHRLMMHLAYWWCFVLLHRPFYRRPRPVHGTSVQDLDHAKLCNAAAGEITKILETWTSLYSLRYAPITLIQVAYSAGTVYILSSVQAMSRPRLAEVALSNSVSKAEMCIQYLREAGKSWECGNQVADILQGLLQKQLRARLEMRAVDRPRLLVNVPAAMKQPQSSKSVSQAASQAQVSLQHPQQEYSVSPTATSSSSGSVPLISPVGSFTDAHTLQYLMLGYSPTSPSASTMPSGSGLSPVDLPLFHHPSSTSQEMAWPQLDYGGIPDMGMGMLNGESFPRQPYTTFTSGGLSGTDFSFGDLTVHNGPEMSPDDVALLQDLMKEQHWTPR</sequence>
<proteinExistence type="predicted"/>
<evidence type="ECO:0000256" key="6">
    <source>
        <dbReference type="ARBA" id="ARBA00023163"/>
    </source>
</evidence>
<dbReference type="GO" id="GO:0003677">
    <property type="term" value="F:DNA binding"/>
    <property type="evidence" value="ECO:0007669"/>
    <property type="project" value="UniProtKB-KW"/>
</dbReference>
<keyword evidence="4" id="KW-0805">Transcription regulation</keyword>
<reference evidence="10 11" key="1">
    <citation type="journal article" date="2016" name="Mol. Biol. Evol.">
        <title>Comparative Genomics of Early-Diverging Mushroom-Forming Fungi Provides Insights into the Origins of Lignocellulose Decay Capabilities.</title>
        <authorList>
            <person name="Nagy L.G."/>
            <person name="Riley R."/>
            <person name="Tritt A."/>
            <person name="Adam C."/>
            <person name="Daum C."/>
            <person name="Floudas D."/>
            <person name="Sun H."/>
            <person name="Yadav J.S."/>
            <person name="Pangilinan J."/>
            <person name="Larsson K.H."/>
            <person name="Matsuura K."/>
            <person name="Barry K."/>
            <person name="Labutti K."/>
            <person name="Kuo R."/>
            <person name="Ohm R.A."/>
            <person name="Bhattacharya S.S."/>
            <person name="Shirouzu T."/>
            <person name="Yoshinaga Y."/>
            <person name="Martin F.M."/>
            <person name="Grigoriev I.V."/>
            <person name="Hibbett D.S."/>
        </authorList>
    </citation>
    <scope>NUCLEOTIDE SEQUENCE [LARGE SCALE GENOMIC DNA]</scope>
    <source>
        <strain evidence="10 11">HHB14362 ss-1</strain>
    </source>
</reference>
<name>A0A165UWK2_9AGAM</name>
<dbReference type="SMART" id="SM00906">
    <property type="entry name" value="Fungal_trans"/>
    <property type="match status" value="1"/>
</dbReference>
<evidence type="ECO:0000256" key="4">
    <source>
        <dbReference type="ARBA" id="ARBA00023015"/>
    </source>
</evidence>
<dbReference type="InterPro" id="IPR036864">
    <property type="entry name" value="Zn2-C6_fun-type_DNA-bd_sf"/>
</dbReference>
<dbReference type="OrthoDB" id="2154091at2759"/>
<accession>A0A165UWK2</accession>
<keyword evidence="2" id="KW-0479">Metal-binding</keyword>
<dbReference type="CDD" id="cd12148">
    <property type="entry name" value="fungal_TF_MHR"/>
    <property type="match status" value="1"/>
</dbReference>
<keyword evidence="11" id="KW-1185">Reference proteome</keyword>
<evidence type="ECO:0000256" key="7">
    <source>
        <dbReference type="ARBA" id="ARBA00023242"/>
    </source>
</evidence>
<organism evidence="10 11">
    <name type="scientific">Neolentinus lepideus HHB14362 ss-1</name>
    <dbReference type="NCBI Taxonomy" id="1314782"/>
    <lineage>
        <taxon>Eukaryota</taxon>
        <taxon>Fungi</taxon>
        <taxon>Dikarya</taxon>
        <taxon>Basidiomycota</taxon>
        <taxon>Agaricomycotina</taxon>
        <taxon>Agaricomycetes</taxon>
        <taxon>Gloeophyllales</taxon>
        <taxon>Gloeophyllaceae</taxon>
        <taxon>Neolentinus</taxon>
    </lineage>
</organism>
<dbReference type="PANTHER" id="PTHR31313:SF81">
    <property type="entry name" value="TY1 ENHANCER ACTIVATOR"/>
    <property type="match status" value="1"/>
</dbReference>
<keyword evidence="6" id="KW-0804">Transcription</keyword>
<evidence type="ECO:0000259" key="9">
    <source>
        <dbReference type="PROSITE" id="PS50048"/>
    </source>
</evidence>
<dbReference type="InterPro" id="IPR051615">
    <property type="entry name" value="Transcr_Regulatory_Elem"/>
</dbReference>
<dbReference type="InterPro" id="IPR007219">
    <property type="entry name" value="XnlR_reg_dom"/>
</dbReference>
<dbReference type="Proteomes" id="UP000076761">
    <property type="component" value="Unassembled WGS sequence"/>
</dbReference>
<feature type="region of interest" description="Disordered" evidence="8">
    <location>
        <begin position="81"/>
        <end position="126"/>
    </location>
</feature>
<feature type="region of interest" description="Disordered" evidence="8">
    <location>
        <begin position="640"/>
        <end position="677"/>
    </location>
</feature>
<dbReference type="PANTHER" id="PTHR31313">
    <property type="entry name" value="TY1 ENHANCER ACTIVATOR"/>
    <property type="match status" value="1"/>
</dbReference>
<dbReference type="InParanoid" id="A0A165UWK2"/>
<dbReference type="Pfam" id="PF04082">
    <property type="entry name" value="Fungal_trans"/>
    <property type="match status" value="1"/>
</dbReference>
<dbReference type="CDD" id="cd00067">
    <property type="entry name" value="GAL4"/>
    <property type="match status" value="1"/>
</dbReference>
<dbReference type="EMBL" id="KV425556">
    <property type="protein sequence ID" value="KZT28805.1"/>
    <property type="molecule type" value="Genomic_DNA"/>
</dbReference>
<dbReference type="PROSITE" id="PS50048">
    <property type="entry name" value="ZN2_CY6_FUNGAL_2"/>
    <property type="match status" value="1"/>
</dbReference>
<dbReference type="GO" id="GO:0008270">
    <property type="term" value="F:zinc ion binding"/>
    <property type="evidence" value="ECO:0007669"/>
    <property type="project" value="InterPro"/>
</dbReference>
<dbReference type="Pfam" id="PF00172">
    <property type="entry name" value="Zn_clus"/>
    <property type="match status" value="1"/>
</dbReference>
<evidence type="ECO:0000256" key="1">
    <source>
        <dbReference type="ARBA" id="ARBA00004123"/>
    </source>
</evidence>
<feature type="compositionally biased region" description="Low complexity" evidence="8">
    <location>
        <begin position="91"/>
        <end position="106"/>
    </location>
</feature>
<dbReference type="GO" id="GO:0000981">
    <property type="term" value="F:DNA-binding transcription factor activity, RNA polymerase II-specific"/>
    <property type="evidence" value="ECO:0007669"/>
    <property type="project" value="InterPro"/>
</dbReference>
<keyword evidence="5" id="KW-0238">DNA-binding</keyword>
<evidence type="ECO:0000256" key="3">
    <source>
        <dbReference type="ARBA" id="ARBA00022833"/>
    </source>
</evidence>
<dbReference type="PROSITE" id="PS00463">
    <property type="entry name" value="ZN2_CY6_FUNGAL_1"/>
    <property type="match status" value="1"/>
</dbReference>
<evidence type="ECO:0000313" key="11">
    <source>
        <dbReference type="Proteomes" id="UP000076761"/>
    </source>
</evidence>
<evidence type="ECO:0000256" key="8">
    <source>
        <dbReference type="SAM" id="MobiDB-lite"/>
    </source>
</evidence>
<comment type="subcellular location">
    <subcellularLocation>
        <location evidence="1">Nucleus</location>
    </subcellularLocation>
</comment>
<feature type="compositionally biased region" description="Low complexity" evidence="8">
    <location>
        <begin position="664"/>
        <end position="677"/>
    </location>
</feature>
<feature type="compositionally biased region" description="Low complexity" evidence="8">
    <location>
        <begin position="640"/>
        <end position="657"/>
    </location>
</feature>
<keyword evidence="3" id="KW-0862">Zinc</keyword>
<evidence type="ECO:0000256" key="2">
    <source>
        <dbReference type="ARBA" id="ARBA00022723"/>
    </source>
</evidence>
<dbReference type="Gene3D" id="4.10.240.10">
    <property type="entry name" value="Zn(2)-C6 fungal-type DNA-binding domain"/>
    <property type="match status" value="1"/>
</dbReference>
<dbReference type="GO" id="GO:0005634">
    <property type="term" value="C:nucleus"/>
    <property type="evidence" value="ECO:0007669"/>
    <property type="project" value="UniProtKB-SubCell"/>
</dbReference>
<protein>
    <recommendedName>
        <fullName evidence="9">Zn(2)-C6 fungal-type domain-containing protein</fullName>
    </recommendedName>
</protein>
<feature type="domain" description="Zn(2)-C6 fungal-type" evidence="9">
    <location>
        <begin position="15"/>
        <end position="45"/>
    </location>
</feature>
<evidence type="ECO:0000313" key="10">
    <source>
        <dbReference type="EMBL" id="KZT28805.1"/>
    </source>
</evidence>
<keyword evidence="7" id="KW-0539">Nucleus</keyword>
<dbReference type="SMART" id="SM00066">
    <property type="entry name" value="GAL4"/>
    <property type="match status" value="1"/>
</dbReference>